<sequence>MTSQTNDLKHLCLRPRQKRFQLPYQPGIQRPDIPTQCGSEVGVRGAYSLQTKDQTRPDQTRPEPGSSSARPRVVHTSPSSRTQTFLCSKGFLSPACPKPSQSTPMPTYLPAPFLSLPTLLICSGDGIHRRAAIAQRPTRSSSRQTNSQTEPRRKMKLAENTRRAPEEEKENPPRWSVPYRPGRRRGGQTVGHAGTRVERFLGVSLQLQREAKRTGGIIGISYWDI</sequence>
<accession>A0AAE0ML36</accession>
<evidence type="ECO:0000313" key="2">
    <source>
        <dbReference type="EMBL" id="KAK3336586.1"/>
    </source>
</evidence>
<name>A0AAE0ML36_9PEZI</name>
<evidence type="ECO:0000313" key="3">
    <source>
        <dbReference type="Proteomes" id="UP001286456"/>
    </source>
</evidence>
<feature type="region of interest" description="Disordered" evidence="1">
    <location>
        <begin position="48"/>
        <end position="83"/>
    </location>
</feature>
<proteinExistence type="predicted"/>
<comment type="caution">
    <text evidence="2">The sequence shown here is derived from an EMBL/GenBank/DDBJ whole genome shotgun (WGS) entry which is preliminary data.</text>
</comment>
<feature type="compositionally biased region" description="Basic and acidic residues" evidence="1">
    <location>
        <begin position="150"/>
        <end position="172"/>
    </location>
</feature>
<dbReference type="EMBL" id="JAUEPO010000001">
    <property type="protein sequence ID" value="KAK3336586.1"/>
    <property type="molecule type" value="Genomic_DNA"/>
</dbReference>
<feature type="compositionally biased region" description="Low complexity" evidence="1">
    <location>
        <begin position="135"/>
        <end position="149"/>
    </location>
</feature>
<protein>
    <submittedName>
        <fullName evidence="2">Uncharacterized protein</fullName>
    </submittedName>
</protein>
<feature type="region of interest" description="Disordered" evidence="1">
    <location>
        <begin position="132"/>
        <end position="193"/>
    </location>
</feature>
<organism evidence="2 3">
    <name type="scientific">Cercophora scortea</name>
    <dbReference type="NCBI Taxonomy" id="314031"/>
    <lineage>
        <taxon>Eukaryota</taxon>
        <taxon>Fungi</taxon>
        <taxon>Dikarya</taxon>
        <taxon>Ascomycota</taxon>
        <taxon>Pezizomycotina</taxon>
        <taxon>Sordariomycetes</taxon>
        <taxon>Sordariomycetidae</taxon>
        <taxon>Sordariales</taxon>
        <taxon>Lasiosphaeriaceae</taxon>
        <taxon>Cercophora</taxon>
    </lineage>
</organism>
<evidence type="ECO:0000256" key="1">
    <source>
        <dbReference type="SAM" id="MobiDB-lite"/>
    </source>
</evidence>
<reference evidence="2" key="2">
    <citation type="submission" date="2023-06" db="EMBL/GenBank/DDBJ databases">
        <authorList>
            <consortium name="Lawrence Berkeley National Laboratory"/>
            <person name="Haridas S."/>
            <person name="Hensen N."/>
            <person name="Bonometti L."/>
            <person name="Westerberg I."/>
            <person name="Brannstrom I.O."/>
            <person name="Guillou S."/>
            <person name="Cros-Aarteil S."/>
            <person name="Calhoun S."/>
            <person name="Kuo A."/>
            <person name="Mondo S."/>
            <person name="Pangilinan J."/>
            <person name="Riley R."/>
            <person name="Labutti K."/>
            <person name="Andreopoulos B."/>
            <person name="Lipzen A."/>
            <person name="Chen C."/>
            <person name="Yanf M."/>
            <person name="Daum C."/>
            <person name="Ng V."/>
            <person name="Clum A."/>
            <person name="Steindorff A."/>
            <person name="Ohm R."/>
            <person name="Martin F."/>
            <person name="Silar P."/>
            <person name="Natvig D."/>
            <person name="Lalanne C."/>
            <person name="Gautier V."/>
            <person name="Ament-Velasquez S.L."/>
            <person name="Kruys A."/>
            <person name="Hutchinson M.I."/>
            <person name="Powell A.J."/>
            <person name="Barry K."/>
            <person name="Miller A.N."/>
            <person name="Grigoriev I.V."/>
            <person name="Debuchy R."/>
            <person name="Gladieux P."/>
            <person name="Thoren M.H."/>
            <person name="Johannesson H."/>
        </authorList>
    </citation>
    <scope>NUCLEOTIDE SEQUENCE</scope>
    <source>
        <strain evidence="2">SMH4131-1</strain>
    </source>
</reference>
<gene>
    <name evidence="2" type="ORF">B0T19DRAFT_43816</name>
</gene>
<dbReference type="AlphaFoldDB" id="A0AAE0ML36"/>
<keyword evidence="3" id="KW-1185">Reference proteome</keyword>
<reference evidence="2" key="1">
    <citation type="journal article" date="2023" name="Mol. Phylogenet. Evol.">
        <title>Genome-scale phylogeny and comparative genomics of the fungal order Sordariales.</title>
        <authorList>
            <person name="Hensen N."/>
            <person name="Bonometti L."/>
            <person name="Westerberg I."/>
            <person name="Brannstrom I.O."/>
            <person name="Guillou S."/>
            <person name="Cros-Aarteil S."/>
            <person name="Calhoun S."/>
            <person name="Haridas S."/>
            <person name="Kuo A."/>
            <person name="Mondo S."/>
            <person name="Pangilinan J."/>
            <person name="Riley R."/>
            <person name="LaButti K."/>
            <person name="Andreopoulos B."/>
            <person name="Lipzen A."/>
            <person name="Chen C."/>
            <person name="Yan M."/>
            <person name="Daum C."/>
            <person name="Ng V."/>
            <person name="Clum A."/>
            <person name="Steindorff A."/>
            <person name="Ohm R.A."/>
            <person name="Martin F."/>
            <person name="Silar P."/>
            <person name="Natvig D.O."/>
            <person name="Lalanne C."/>
            <person name="Gautier V."/>
            <person name="Ament-Velasquez S.L."/>
            <person name="Kruys A."/>
            <person name="Hutchinson M.I."/>
            <person name="Powell A.J."/>
            <person name="Barry K."/>
            <person name="Miller A.N."/>
            <person name="Grigoriev I.V."/>
            <person name="Debuchy R."/>
            <person name="Gladieux P."/>
            <person name="Hiltunen Thoren M."/>
            <person name="Johannesson H."/>
        </authorList>
    </citation>
    <scope>NUCLEOTIDE SEQUENCE</scope>
    <source>
        <strain evidence="2">SMH4131-1</strain>
    </source>
</reference>
<dbReference type="Proteomes" id="UP001286456">
    <property type="component" value="Unassembled WGS sequence"/>
</dbReference>